<dbReference type="RefSeq" id="WP_208054868.1">
    <property type="nucleotide sequence ID" value="NZ_JAGEMK010000002.1"/>
</dbReference>
<evidence type="ECO:0000259" key="5">
    <source>
        <dbReference type="Pfam" id="PF07730"/>
    </source>
</evidence>
<keyword evidence="7" id="KW-1185">Reference proteome</keyword>
<dbReference type="SUPFAM" id="SSF55874">
    <property type="entry name" value="ATPase domain of HSP90 chaperone/DNA topoisomerase II/histidine kinase"/>
    <property type="match status" value="1"/>
</dbReference>
<evidence type="ECO:0000256" key="2">
    <source>
        <dbReference type="ARBA" id="ARBA00022777"/>
    </source>
</evidence>
<dbReference type="InterPro" id="IPR050482">
    <property type="entry name" value="Sensor_HK_TwoCompSys"/>
</dbReference>
<sequence length="374" mass="39838">MARFDADVWSGILGTVICAAVGVPVVVLVAQGTEITVGPPALWFVVFGGFLAALVTGTWFEGGLHRWRARAIFGVQVILGAAAVLLAPRAGFLPIVLVFTSALSCYVLTRRETTGLVVLNTAVVALAVSTGPAGPLEVVLSAGLYLLLQSASVLSVLAFQREERSRRELAEAHVELRAATALLEESSRAAERLRISRDLHDLLGHQLTALTLELEVASHQSTPPASEHVTRASRIARELLADVRTTVGELRRRTPDLTAALEALVADLHEPTVHLSVESPPALDEETTTVLLRCAQEVVTNAIRHSEATNLWIEIAQDEQGGTLLTAWDDGRGAHPVLLGHGLRGLTERIEGLGGRVVLTGDHGFRVSAVVPTA</sequence>
<feature type="domain" description="Signal transduction histidine kinase subgroup 3 dimerisation and phosphoacceptor" evidence="5">
    <location>
        <begin position="191"/>
        <end position="253"/>
    </location>
</feature>
<dbReference type="GO" id="GO:0000155">
    <property type="term" value="F:phosphorelay sensor kinase activity"/>
    <property type="evidence" value="ECO:0007669"/>
    <property type="project" value="InterPro"/>
</dbReference>
<feature type="transmembrane region" description="Helical" evidence="4">
    <location>
        <begin position="42"/>
        <end position="60"/>
    </location>
</feature>
<feature type="transmembrane region" description="Helical" evidence="4">
    <location>
        <begin position="92"/>
        <end position="109"/>
    </location>
</feature>
<keyword evidence="4" id="KW-0472">Membrane</keyword>
<organism evidence="6 7">
    <name type="scientific">Actinotalea soli</name>
    <dbReference type="NCBI Taxonomy" id="2819234"/>
    <lineage>
        <taxon>Bacteria</taxon>
        <taxon>Bacillati</taxon>
        <taxon>Actinomycetota</taxon>
        <taxon>Actinomycetes</taxon>
        <taxon>Micrococcales</taxon>
        <taxon>Cellulomonadaceae</taxon>
        <taxon>Actinotalea</taxon>
    </lineage>
</organism>
<dbReference type="Gene3D" id="1.20.5.1930">
    <property type="match status" value="1"/>
</dbReference>
<dbReference type="PANTHER" id="PTHR24421:SF59">
    <property type="entry name" value="OXYGEN SENSOR HISTIDINE KINASE NREB"/>
    <property type="match status" value="1"/>
</dbReference>
<feature type="transmembrane region" description="Helical" evidence="4">
    <location>
        <begin position="12"/>
        <end position="30"/>
    </location>
</feature>
<comment type="caution">
    <text evidence="6">The sequence shown here is derived from an EMBL/GenBank/DDBJ whole genome shotgun (WGS) entry which is preliminary data.</text>
</comment>
<gene>
    <name evidence="6" type="ORF">J4G33_05170</name>
</gene>
<dbReference type="PANTHER" id="PTHR24421">
    <property type="entry name" value="NITRATE/NITRITE SENSOR PROTEIN NARX-RELATED"/>
    <property type="match status" value="1"/>
</dbReference>
<feature type="transmembrane region" description="Helical" evidence="4">
    <location>
        <begin position="116"/>
        <end position="133"/>
    </location>
</feature>
<dbReference type="Pfam" id="PF07730">
    <property type="entry name" value="HisKA_3"/>
    <property type="match status" value="1"/>
</dbReference>
<keyword evidence="2 6" id="KW-0418">Kinase</keyword>
<dbReference type="Proteomes" id="UP000664209">
    <property type="component" value="Unassembled WGS sequence"/>
</dbReference>
<evidence type="ECO:0000256" key="1">
    <source>
        <dbReference type="ARBA" id="ARBA00022679"/>
    </source>
</evidence>
<keyword evidence="4" id="KW-0812">Transmembrane</keyword>
<keyword evidence="3" id="KW-0902">Two-component regulatory system</keyword>
<feature type="transmembrane region" description="Helical" evidence="4">
    <location>
        <begin position="139"/>
        <end position="159"/>
    </location>
</feature>
<dbReference type="EMBL" id="JAGEMK010000002">
    <property type="protein sequence ID" value="MBO1751189.1"/>
    <property type="molecule type" value="Genomic_DNA"/>
</dbReference>
<keyword evidence="4" id="KW-1133">Transmembrane helix</keyword>
<dbReference type="CDD" id="cd16917">
    <property type="entry name" value="HATPase_UhpB-NarQ-NarX-like"/>
    <property type="match status" value="1"/>
</dbReference>
<dbReference type="GO" id="GO:0046983">
    <property type="term" value="F:protein dimerization activity"/>
    <property type="evidence" value="ECO:0007669"/>
    <property type="project" value="InterPro"/>
</dbReference>
<dbReference type="Gene3D" id="3.30.565.10">
    <property type="entry name" value="Histidine kinase-like ATPase, C-terminal domain"/>
    <property type="match status" value="1"/>
</dbReference>
<dbReference type="GO" id="GO:0016020">
    <property type="term" value="C:membrane"/>
    <property type="evidence" value="ECO:0007669"/>
    <property type="project" value="InterPro"/>
</dbReference>
<evidence type="ECO:0000256" key="4">
    <source>
        <dbReference type="SAM" id="Phobius"/>
    </source>
</evidence>
<keyword evidence="1" id="KW-0808">Transferase</keyword>
<proteinExistence type="predicted"/>
<protein>
    <submittedName>
        <fullName evidence="6">Sensor histidine kinase</fullName>
    </submittedName>
</protein>
<evidence type="ECO:0000256" key="3">
    <source>
        <dbReference type="ARBA" id="ARBA00023012"/>
    </source>
</evidence>
<accession>A0A939LSB2</accession>
<name>A0A939LSB2_9CELL</name>
<evidence type="ECO:0000313" key="7">
    <source>
        <dbReference type="Proteomes" id="UP000664209"/>
    </source>
</evidence>
<dbReference type="AlphaFoldDB" id="A0A939LSB2"/>
<reference evidence="6" key="1">
    <citation type="submission" date="2021-03" db="EMBL/GenBank/DDBJ databases">
        <title>Actinotalea soli sp. nov., isolated from soil.</title>
        <authorList>
            <person name="Ping W."/>
            <person name="Zhang J."/>
        </authorList>
    </citation>
    <scope>NUCLEOTIDE SEQUENCE</scope>
    <source>
        <strain evidence="6">BY-33</strain>
    </source>
</reference>
<dbReference type="InterPro" id="IPR036890">
    <property type="entry name" value="HATPase_C_sf"/>
</dbReference>
<evidence type="ECO:0000313" key="6">
    <source>
        <dbReference type="EMBL" id="MBO1751189.1"/>
    </source>
</evidence>
<feature type="transmembrane region" description="Helical" evidence="4">
    <location>
        <begin position="67"/>
        <end position="86"/>
    </location>
</feature>
<dbReference type="InterPro" id="IPR011712">
    <property type="entry name" value="Sig_transdc_His_kin_sub3_dim/P"/>
</dbReference>